<evidence type="ECO:0000313" key="7">
    <source>
        <dbReference type="EMBL" id="KAF7491625.1"/>
    </source>
</evidence>
<evidence type="ECO:0000256" key="4">
    <source>
        <dbReference type="ARBA" id="ARBA00023136"/>
    </source>
</evidence>
<organism evidence="8 11">
    <name type="scientific">Sarcoptes scabiei</name>
    <name type="common">Itch mite</name>
    <name type="synonym">Acarus scabiei</name>
    <dbReference type="NCBI Taxonomy" id="52283"/>
    <lineage>
        <taxon>Eukaryota</taxon>
        <taxon>Metazoa</taxon>
        <taxon>Ecdysozoa</taxon>
        <taxon>Arthropoda</taxon>
        <taxon>Chelicerata</taxon>
        <taxon>Arachnida</taxon>
        <taxon>Acari</taxon>
        <taxon>Acariformes</taxon>
        <taxon>Sarcoptiformes</taxon>
        <taxon>Astigmata</taxon>
        <taxon>Psoroptidia</taxon>
        <taxon>Sarcoptoidea</taxon>
        <taxon>Sarcoptidae</taxon>
        <taxon>Sarcoptinae</taxon>
        <taxon>Sarcoptes</taxon>
    </lineage>
</organism>
<keyword evidence="10" id="KW-1185">Reference proteome</keyword>
<evidence type="ECO:0000256" key="3">
    <source>
        <dbReference type="ARBA" id="ARBA00022989"/>
    </source>
</evidence>
<evidence type="ECO:0000256" key="1">
    <source>
        <dbReference type="ARBA" id="ARBA00004141"/>
    </source>
</evidence>
<evidence type="ECO:0000313" key="10">
    <source>
        <dbReference type="Proteomes" id="UP000070412"/>
    </source>
</evidence>
<dbReference type="EnsemblMetazoa" id="SSS_4697s_mrna">
    <property type="protein sequence ID" value="KAF7491625.1"/>
    <property type="gene ID" value="SSS_4697"/>
</dbReference>
<reference evidence="10" key="2">
    <citation type="journal article" date="2020" name="PLoS Negl. Trop. Dis.">
        <title>High-quality nuclear genome for Sarcoptes scabiei-A critical resource for a neglected parasite.</title>
        <authorList>
            <person name="Korhonen P.K."/>
            <person name="Gasser R.B."/>
            <person name="Ma G."/>
            <person name="Wang T."/>
            <person name="Stroehlein A.J."/>
            <person name="Young N.D."/>
            <person name="Ang C.S."/>
            <person name="Fernando D.D."/>
            <person name="Lu H.C."/>
            <person name="Taylor S."/>
            <person name="Reynolds S.L."/>
            <person name="Mofiz E."/>
            <person name="Najaraj S.H."/>
            <person name="Gowda H."/>
            <person name="Madugundu A."/>
            <person name="Renuse S."/>
            <person name="Holt D."/>
            <person name="Pandey A."/>
            <person name="Papenfuss A.T."/>
            <person name="Fischer K."/>
        </authorList>
    </citation>
    <scope>NUCLEOTIDE SEQUENCE [LARGE SCALE GENOMIC DNA]</scope>
</reference>
<dbReference type="GO" id="GO:0005249">
    <property type="term" value="F:voltage-gated potassium channel activity"/>
    <property type="evidence" value="ECO:0007669"/>
    <property type="project" value="InterPro"/>
</dbReference>
<reference evidence="8 11" key="1">
    <citation type="journal article" date="2015" name="Parasit. Vectors">
        <title>Draft genome of the scabies mite.</title>
        <authorList>
            <person name="Rider S.D.Jr."/>
            <person name="Morgan M.S."/>
            <person name="Arlian L.G."/>
        </authorList>
    </citation>
    <scope>NUCLEOTIDE SEQUENCE [LARGE SCALE GENOMIC DNA]</scope>
    <source>
        <strain evidence="8">Arlian Lab</strain>
    </source>
</reference>
<sequence>MSSSEEITIKSISELNVKNIFPIQRGSLNAIRTRKEDLSQQDDLIRKIVHPLIRLPEQIDIHTDVRLKKISKKPQDRVHRIRETIYSFLNHPTFLCSYIYHGLCGYFFIIYFGYLIFTERNTWLQECNVRSTRNVVGTTLERILLIHFCLEFGLRLWCSKAQIEYSRLSTVRWLRCYFCRKAHLFDLVLIINGLFSVICLIPIANLDFTQETYALITIRGFHRLFSAIQWTSTQSRESPWTILREVFIDGGRLLISMFNLVILFIFLMAYGLYIAETYLDESDGRNATINNLLDAIYASSVTFLTIGYGDLYPVTYAGQALVGFGIWLALALFALPTNLIATSVALKVTEQENRRKIKIRKTLAAILIQRAWRLYRRQRQFDLTISINNQCFLSPIRYKIHPTFWIKIKHIIMNRRKYFASKFIQLLLLRLAQRKLRQFNQSTTLRRMKSTENQISTNIEILNQTLKRIESMKNSFREFSSKKSDLDSLQSKLESMNEIVQKQNQILKDLICFEYRRKN</sequence>
<feature type="transmembrane region" description="Helical" evidence="5">
    <location>
        <begin position="287"/>
        <end position="308"/>
    </location>
</feature>
<dbReference type="InterPro" id="IPR003937">
    <property type="entry name" value="K_chnl_volt-dep_KCNQ"/>
</dbReference>
<dbReference type="Proteomes" id="UP000616769">
    <property type="component" value="Unassembled WGS sequence"/>
</dbReference>
<dbReference type="InterPro" id="IPR005821">
    <property type="entry name" value="Ion_trans_dom"/>
</dbReference>
<dbReference type="PANTHER" id="PTHR47735:SF9">
    <property type="entry name" value="POTASSIUM VOLTAGE-GATED CHANNEL SUBFAMILY KQT MEMBER 4-LIKE ISOFORM X1"/>
    <property type="match status" value="1"/>
</dbReference>
<accession>A0A131ZVU5</accession>
<dbReference type="Gene3D" id="1.10.287.70">
    <property type="match status" value="1"/>
</dbReference>
<dbReference type="Pfam" id="PF00520">
    <property type="entry name" value="Ion_trans"/>
    <property type="match status" value="1"/>
</dbReference>
<dbReference type="GO" id="GO:0008076">
    <property type="term" value="C:voltage-gated potassium channel complex"/>
    <property type="evidence" value="ECO:0007669"/>
    <property type="project" value="TreeGrafter"/>
</dbReference>
<dbReference type="AlphaFoldDB" id="A0A131ZVU5"/>
<gene>
    <name evidence="8" type="ORF">QR98_0012780</name>
    <name evidence="7" type="ORF">SSS_4697</name>
</gene>
<feature type="transmembrane region" description="Helical" evidence="5">
    <location>
        <begin position="253"/>
        <end position="275"/>
    </location>
</feature>
<dbReference type="EMBL" id="WVUK01000058">
    <property type="protein sequence ID" value="KAF7491625.1"/>
    <property type="molecule type" value="Genomic_DNA"/>
</dbReference>
<dbReference type="EMBL" id="JXLN01003137">
    <property type="protein sequence ID" value="KPM02854.1"/>
    <property type="molecule type" value="Genomic_DNA"/>
</dbReference>
<feature type="transmembrane region" description="Helical" evidence="5">
    <location>
        <begin position="98"/>
        <end position="117"/>
    </location>
</feature>
<proteinExistence type="predicted"/>
<name>A0A131ZVU5_SARSC</name>
<evidence type="ECO:0000256" key="2">
    <source>
        <dbReference type="ARBA" id="ARBA00022692"/>
    </source>
</evidence>
<keyword evidence="3 5" id="KW-1133">Transmembrane helix</keyword>
<feature type="transmembrane region" description="Helical" evidence="5">
    <location>
        <begin position="320"/>
        <end position="346"/>
    </location>
</feature>
<evidence type="ECO:0000313" key="8">
    <source>
        <dbReference type="EMBL" id="KPM02854.1"/>
    </source>
</evidence>
<dbReference type="VEuPathDB" id="VectorBase:SSCA009270"/>
<feature type="domain" description="Ion transport" evidence="6">
    <location>
        <begin position="131"/>
        <end position="342"/>
    </location>
</feature>
<keyword evidence="4 5" id="KW-0472">Membrane</keyword>
<evidence type="ECO:0000256" key="5">
    <source>
        <dbReference type="SAM" id="Phobius"/>
    </source>
</evidence>
<keyword evidence="2 5" id="KW-0812">Transmembrane</keyword>
<dbReference type="OrthoDB" id="6514621at2759"/>
<reference evidence="9" key="4">
    <citation type="submission" date="2022-06" db="UniProtKB">
        <authorList>
            <consortium name="EnsemblMetazoa"/>
        </authorList>
    </citation>
    <scope>IDENTIFICATION</scope>
</reference>
<dbReference type="PANTHER" id="PTHR47735">
    <property type="entry name" value="POTASSIUM VOLTAGE-GATED CHANNEL SUBFAMILY KQT MEMBER 4"/>
    <property type="match status" value="1"/>
</dbReference>
<feature type="transmembrane region" description="Helical" evidence="5">
    <location>
        <begin position="184"/>
        <end position="204"/>
    </location>
</feature>
<dbReference type="Proteomes" id="UP000070412">
    <property type="component" value="Unassembled WGS sequence"/>
</dbReference>
<evidence type="ECO:0000259" key="6">
    <source>
        <dbReference type="Pfam" id="PF00520"/>
    </source>
</evidence>
<comment type="subcellular location">
    <subcellularLocation>
        <location evidence="1">Membrane</location>
        <topology evidence="1">Multi-pass membrane protein</topology>
    </subcellularLocation>
</comment>
<evidence type="ECO:0000313" key="9">
    <source>
        <dbReference type="EnsemblMetazoa" id="KAF7491625.1"/>
    </source>
</evidence>
<dbReference type="SUPFAM" id="SSF81324">
    <property type="entry name" value="Voltage-gated potassium channels"/>
    <property type="match status" value="1"/>
</dbReference>
<reference evidence="7" key="3">
    <citation type="submission" date="2020-01" db="EMBL/GenBank/DDBJ databases">
        <authorList>
            <person name="Korhonen P.K.K."/>
            <person name="Guangxu M.G."/>
            <person name="Wang T.W."/>
            <person name="Stroehlein A.J.S."/>
            <person name="Young N.D."/>
            <person name="Ang C.-S.A."/>
            <person name="Fernando D.W.F."/>
            <person name="Lu H.L."/>
            <person name="Taylor S.T."/>
            <person name="Ehtesham M.E.M."/>
            <person name="Najaraj S.H.N."/>
            <person name="Harsha G.H.G."/>
            <person name="Madugundu A.M."/>
            <person name="Renuse S.R."/>
            <person name="Holt D.H."/>
            <person name="Pandey A.P."/>
            <person name="Papenfuss A.P."/>
            <person name="Gasser R.B.G."/>
            <person name="Fischer K.F."/>
        </authorList>
    </citation>
    <scope>NUCLEOTIDE SEQUENCE</scope>
    <source>
        <strain evidence="7">SSS_KF_BRIS2020</strain>
    </source>
</reference>
<protein>
    <submittedName>
        <fullName evidence="8">Ion channel-like protein</fullName>
    </submittedName>
    <submittedName>
        <fullName evidence="7">Potassium voltage-gated channel subfamily KQT member 1</fullName>
    </submittedName>
</protein>
<evidence type="ECO:0000313" key="11">
    <source>
        <dbReference type="Proteomes" id="UP000616769"/>
    </source>
</evidence>